<feature type="compositionally biased region" description="Pro residues" evidence="1">
    <location>
        <begin position="172"/>
        <end position="183"/>
    </location>
</feature>
<feature type="region of interest" description="Disordered" evidence="1">
    <location>
        <begin position="1"/>
        <end position="23"/>
    </location>
</feature>
<name>A0A918TJA4_9BACT</name>
<feature type="region of interest" description="Disordered" evidence="1">
    <location>
        <begin position="139"/>
        <end position="183"/>
    </location>
</feature>
<protein>
    <submittedName>
        <fullName evidence="2">Uncharacterized protein</fullName>
    </submittedName>
</protein>
<comment type="caution">
    <text evidence="2">The sequence shown here is derived from an EMBL/GenBank/DDBJ whole genome shotgun (WGS) entry which is preliminary data.</text>
</comment>
<evidence type="ECO:0000256" key="1">
    <source>
        <dbReference type="SAM" id="MobiDB-lite"/>
    </source>
</evidence>
<gene>
    <name evidence="2" type="ORF">GCM10007100_16030</name>
</gene>
<evidence type="ECO:0000313" key="2">
    <source>
        <dbReference type="EMBL" id="GHC50715.1"/>
    </source>
</evidence>
<sequence>MSHNVRIMRHRDGTNTEYRRSNDEKTLVKRRLSNVKGGRNSILTTTIYRMDKRGNPLSCKIFDGKENLLYKVAYGYHRETGRLVAEDMFDARVPQIDPNTKKEVPVRRMYWFYDGAGNVTKAFSFVWRKGQYAEELYDKPSDVQGTAPTDNPFRKAPAAAPAAGQNQMEFDAPPPLPPLPFER</sequence>
<evidence type="ECO:0000313" key="3">
    <source>
        <dbReference type="Proteomes" id="UP000644507"/>
    </source>
</evidence>
<proteinExistence type="predicted"/>
<feature type="compositionally biased region" description="Basic and acidic residues" evidence="1">
    <location>
        <begin position="10"/>
        <end position="23"/>
    </location>
</feature>
<dbReference type="Proteomes" id="UP000644507">
    <property type="component" value="Unassembled WGS sequence"/>
</dbReference>
<organism evidence="2 3">
    <name type="scientific">Roseibacillus persicicus</name>
    <dbReference type="NCBI Taxonomy" id="454148"/>
    <lineage>
        <taxon>Bacteria</taxon>
        <taxon>Pseudomonadati</taxon>
        <taxon>Verrucomicrobiota</taxon>
        <taxon>Verrucomicrobiia</taxon>
        <taxon>Verrucomicrobiales</taxon>
        <taxon>Verrucomicrobiaceae</taxon>
        <taxon>Roseibacillus</taxon>
    </lineage>
</organism>
<keyword evidence="3" id="KW-1185">Reference proteome</keyword>
<reference evidence="2" key="2">
    <citation type="submission" date="2020-09" db="EMBL/GenBank/DDBJ databases">
        <authorList>
            <person name="Sun Q."/>
            <person name="Kim S."/>
        </authorList>
    </citation>
    <scope>NUCLEOTIDE SEQUENCE</scope>
    <source>
        <strain evidence="2">KCTC 12988</strain>
    </source>
</reference>
<reference evidence="2" key="1">
    <citation type="journal article" date="2014" name="Int. J. Syst. Evol. Microbiol.">
        <title>Complete genome sequence of Corynebacterium casei LMG S-19264T (=DSM 44701T), isolated from a smear-ripened cheese.</title>
        <authorList>
            <consortium name="US DOE Joint Genome Institute (JGI-PGF)"/>
            <person name="Walter F."/>
            <person name="Albersmeier A."/>
            <person name="Kalinowski J."/>
            <person name="Ruckert C."/>
        </authorList>
    </citation>
    <scope>NUCLEOTIDE SEQUENCE</scope>
    <source>
        <strain evidence="2">KCTC 12988</strain>
    </source>
</reference>
<accession>A0A918TJA4</accession>
<dbReference type="AlphaFoldDB" id="A0A918TJA4"/>
<dbReference type="EMBL" id="BMXI01000006">
    <property type="protein sequence ID" value="GHC50715.1"/>
    <property type="molecule type" value="Genomic_DNA"/>
</dbReference>